<keyword evidence="1" id="KW-0479">Metal-binding</keyword>
<dbReference type="EMBL" id="DQBS01000080">
    <property type="protein sequence ID" value="HCO69603.1"/>
    <property type="molecule type" value="Genomic_DNA"/>
</dbReference>
<dbReference type="PANTHER" id="PTHR16222">
    <property type="entry name" value="ADP-RIBOSYLGLYCOHYDROLASE"/>
    <property type="match status" value="1"/>
</dbReference>
<feature type="binding site" evidence="1">
    <location>
        <position position="57"/>
    </location>
    <ligand>
        <name>Mg(2+)</name>
        <dbReference type="ChEBI" id="CHEBI:18420"/>
        <label>1</label>
    </ligand>
</feature>
<feature type="binding site" evidence="1">
    <location>
        <position position="58"/>
    </location>
    <ligand>
        <name>Mg(2+)</name>
        <dbReference type="ChEBI" id="CHEBI:18420"/>
        <label>1</label>
    </ligand>
</feature>
<feature type="binding site" evidence="1">
    <location>
        <position position="59"/>
    </location>
    <ligand>
        <name>Mg(2+)</name>
        <dbReference type="ChEBI" id="CHEBI:18420"/>
        <label>1</label>
    </ligand>
</feature>
<dbReference type="PANTHER" id="PTHR16222:SF12">
    <property type="entry name" value="ADP-RIBOSYLGLYCOHYDROLASE-RELATED"/>
    <property type="match status" value="1"/>
</dbReference>
<keyword evidence="1" id="KW-0460">Magnesium</keyword>
<proteinExistence type="predicted"/>
<accession>A0A3D3TMA7</accession>
<evidence type="ECO:0000256" key="1">
    <source>
        <dbReference type="PIRSR" id="PIRSR605502-1"/>
    </source>
</evidence>
<feature type="binding site" evidence="1">
    <location>
        <position position="273"/>
    </location>
    <ligand>
        <name>Mg(2+)</name>
        <dbReference type="ChEBI" id="CHEBI:18420"/>
        <label>1</label>
    </ligand>
</feature>
<dbReference type="Pfam" id="PF03747">
    <property type="entry name" value="ADP_ribosyl_GH"/>
    <property type="match status" value="1"/>
</dbReference>
<dbReference type="GO" id="GO:0046872">
    <property type="term" value="F:metal ion binding"/>
    <property type="evidence" value="ECO:0007669"/>
    <property type="project" value="UniProtKB-KW"/>
</dbReference>
<dbReference type="Gene3D" id="1.10.4080.10">
    <property type="entry name" value="ADP-ribosylation/Crystallin J1"/>
    <property type="match status" value="1"/>
</dbReference>
<dbReference type="InterPro" id="IPR050792">
    <property type="entry name" value="ADP-ribosylglycohydrolase"/>
</dbReference>
<comment type="caution">
    <text evidence="2">The sequence shown here is derived from an EMBL/GenBank/DDBJ whole genome shotgun (WGS) entry which is preliminary data.</text>
</comment>
<comment type="cofactor">
    <cofactor evidence="1">
        <name>Mg(2+)</name>
        <dbReference type="ChEBI" id="CHEBI:18420"/>
    </cofactor>
    <text evidence="1">Binds 2 magnesium ions per subunit.</text>
</comment>
<organism evidence="2 3">
    <name type="scientific">Mesotoga infera</name>
    <dbReference type="NCBI Taxonomy" id="1236046"/>
    <lineage>
        <taxon>Bacteria</taxon>
        <taxon>Thermotogati</taxon>
        <taxon>Thermotogota</taxon>
        <taxon>Thermotogae</taxon>
        <taxon>Kosmotogales</taxon>
        <taxon>Kosmotogaceae</taxon>
        <taxon>Mesotoga</taxon>
    </lineage>
</organism>
<protein>
    <recommendedName>
        <fullName evidence="4">ADP-ribosylglycohydrolase</fullName>
    </recommendedName>
</protein>
<feature type="binding site" evidence="1">
    <location>
        <position position="276"/>
    </location>
    <ligand>
        <name>Mg(2+)</name>
        <dbReference type="ChEBI" id="CHEBI:18420"/>
        <label>1</label>
    </ligand>
</feature>
<evidence type="ECO:0000313" key="2">
    <source>
        <dbReference type="EMBL" id="HCO69603.1"/>
    </source>
</evidence>
<dbReference type="AlphaFoldDB" id="A0A3D3TMA7"/>
<evidence type="ECO:0008006" key="4">
    <source>
        <dbReference type="Google" id="ProtNLM"/>
    </source>
</evidence>
<dbReference type="InterPro" id="IPR036705">
    <property type="entry name" value="Ribosyl_crysJ1_sf"/>
</dbReference>
<name>A0A3D3TMA7_9BACT</name>
<evidence type="ECO:0000313" key="3">
    <source>
        <dbReference type="Proteomes" id="UP000264215"/>
    </source>
</evidence>
<gene>
    <name evidence="2" type="ORF">DIT26_03315</name>
</gene>
<sequence length="326" mass="36101">MNRIFRALEAFAVGDAMGMVTEFMTRRQISSRFRFVSDLLEPNQSLIHRNLVRGQITDDTEQVLYLIKLYSKKRNFSQETVKEALCRWADECDPVGKGYIGPSTKRAIEAFKNKEDFESLGTTSGAPMRVLAPVLCSLNKSEKHLIEVIRDCTVPTHNTNLALEASLAVGFAYYYAANGLGPNGIIEAAIRGSRLSERLSCAEFVGPSVGERLSVIRDQIGGELPDHFLDRIYYQYGTTMEAVDVAVAAIAIGLFCRDDVWQAIRMGASIGGDTDTIAAIAGALSSLQGETNNIPHFITQRVLKANENLDLEKYVRYVEETSNIDD</sequence>
<reference evidence="2 3" key="1">
    <citation type="journal article" date="2018" name="Nat. Biotechnol.">
        <title>A standardized bacterial taxonomy based on genome phylogeny substantially revises the tree of life.</title>
        <authorList>
            <person name="Parks D.H."/>
            <person name="Chuvochina M."/>
            <person name="Waite D.W."/>
            <person name="Rinke C."/>
            <person name="Skarshewski A."/>
            <person name="Chaumeil P.A."/>
            <person name="Hugenholtz P."/>
        </authorList>
    </citation>
    <scope>NUCLEOTIDE SEQUENCE [LARGE SCALE GENOMIC DNA]</scope>
    <source>
        <strain evidence="2">UBA9905</strain>
    </source>
</reference>
<feature type="binding site" evidence="1">
    <location>
        <position position="275"/>
    </location>
    <ligand>
        <name>Mg(2+)</name>
        <dbReference type="ChEBI" id="CHEBI:18420"/>
        <label>1</label>
    </ligand>
</feature>
<dbReference type="Proteomes" id="UP000264215">
    <property type="component" value="Unassembled WGS sequence"/>
</dbReference>
<dbReference type="InterPro" id="IPR005502">
    <property type="entry name" value="Ribosyl_crysJ1"/>
</dbReference>
<dbReference type="SUPFAM" id="SSF101478">
    <property type="entry name" value="ADP-ribosylglycohydrolase"/>
    <property type="match status" value="1"/>
</dbReference>